<evidence type="ECO:0000313" key="1">
    <source>
        <dbReference type="EMBL" id="EEB34094.1"/>
    </source>
</evidence>
<comment type="caution">
    <text evidence="1">The sequence shown here is derived from an EMBL/GenBank/DDBJ whole genome shotgun (WGS) entry which is preliminary data.</text>
</comment>
<proteinExistence type="predicted"/>
<reference evidence="1 2" key="1">
    <citation type="submission" date="2008-10" db="EMBL/GenBank/DDBJ databases">
        <title>Draft genome sequence of Desulvovibrio piger (ATCC 29098).</title>
        <authorList>
            <person name="Sudarsanam P."/>
            <person name="Ley R."/>
            <person name="Guruge J."/>
            <person name="Turnbaugh P.J."/>
            <person name="Mahowald M."/>
            <person name="Liep D."/>
            <person name="Gordon J."/>
        </authorList>
    </citation>
    <scope>NUCLEOTIDE SEQUENCE [LARGE SCALE GENOMIC DNA]</scope>
    <source>
        <strain evidence="1 2">ATCC 29098</strain>
    </source>
</reference>
<evidence type="ECO:0000313" key="2">
    <source>
        <dbReference type="Proteomes" id="UP000003676"/>
    </source>
</evidence>
<dbReference type="Proteomes" id="UP000003676">
    <property type="component" value="Unassembled WGS sequence"/>
</dbReference>
<dbReference type="HOGENOM" id="CLU_3042769_0_0_7"/>
<protein>
    <submittedName>
        <fullName evidence="1">Uncharacterized protein</fullName>
    </submittedName>
</protein>
<gene>
    <name evidence="1" type="ORF">DESPIG_01061</name>
</gene>
<accession>B6WSD9</accession>
<reference evidence="1 2" key="2">
    <citation type="submission" date="2008-10" db="EMBL/GenBank/DDBJ databases">
        <authorList>
            <person name="Fulton L."/>
            <person name="Clifton S."/>
            <person name="Fulton B."/>
            <person name="Xu J."/>
            <person name="Minx P."/>
            <person name="Pepin K.H."/>
            <person name="Johnson M."/>
            <person name="Bhonagiri V."/>
            <person name="Nash W.E."/>
            <person name="Mardis E.R."/>
            <person name="Wilson R.K."/>
        </authorList>
    </citation>
    <scope>NUCLEOTIDE SEQUENCE [LARGE SCALE GENOMIC DNA]</scope>
    <source>
        <strain evidence="1 2">ATCC 29098</strain>
    </source>
</reference>
<organism evidence="1 2">
    <name type="scientific">Desulfovibrio piger ATCC 29098</name>
    <dbReference type="NCBI Taxonomy" id="411464"/>
    <lineage>
        <taxon>Bacteria</taxon>
        <taxon>Pseudomonadati</taxon>
        <taxon>Thermodesulfobacteriota</taxon>
        <taxon>Desulfovibrionia</taxon>
        <taxon>Desulfovibrionales</taxon>
        <taxon>Desulfovibrionaceae</taxon>
        <taxon>Desulfovibrio</taxon>
    </lineage>
</organism>
<dbReference type="AlphaFoldDB" id="B6WSD9"/>
<sequence>MRISSPTSAYYLPSSCRNAIPLGSSSSQNRAPGLLFPSIHKKRAYRQVRSFRSR</sequence>
<dbReference type="EMBL" id="ABXU01000027">
    <property type="protein sequence ID" value="EEB34094.1"/>
    <property type="molecule type" value="Genomic_DNA"/>
</dbReference>
<name>B6WSD9_9BACT</name>